<dbReference type="Pfam" id="PF13505">
    <property type="entry name" value="OMP_b-brl"/>
    <property type="match status" value="1"/>
</dbReference>
<dbReference type="KEGG" id="ncb:C0V82_01065"/>
<reference evidence="4 5" key="1">
    <citation type="submission" date="2017-12" db="EMBL/GenBank/DDBJ databases">
        <title>Genomes of bacteria within cyanobacterial aggregates.</title>
        <authorList>
            <person name="Cai H."/>
        </authorList>
    </citation>
    <scope>NUCLEOTIDE SEQUENCE [LARGE SCALE GENOMIC DNA]</scope>
    <source>
        <strain evidence="4 5">TH16</strain>
    </source>
</reference>
<protein>
    <recommendedName>
        <fullName evidence="3">Outer membrane protein beta-barrel domain-containing protein</fullName>
    </recommendedName>
</protein>
<dbReference type="InterPro" id="IPR027385">
    <property type="entry name" value="Beta-barrel_OMP"/>
</dbReference>
<evidence type="ECO:0000259" key="3">
    <source>
        <dbReference type="Pfam" id="PF13505"/>
    </source>
</evidence>
<evidence type="ECO:0000313" key="5">
    <source>
        <dbReference type="Proteomes" id="UP000234752"/>
    </source>
</evidence>
<sequence>MTANATSAISEGSGVDVMKSLKTALFAVCFGLVTAPALAQDAGAADSELPSAYLQGLSGRYVGGAAGNATTYGLGNANPGLTAGTDWHPMESFRLELEYAYRDRDSALLTAPSVDGAIGSPGTMANARVNMKVTDWLTPYVGIGMGWTRTEAERLAMGYSDARADSFAYQGVVGLSVPVSGSFSFFADGRYVRGGEPSFTATDDFATHGTAQTWSALAGVRFTFGK</sequence>
<dbReference type="Gene3D" id="2.40.160.20">
    <property type="match status" value="1"/>
</dbReference>
<keyword evidence="1 2" id="KW-0732">Signal</keyword>
<accession>A0A2K9N7B2</accession>
<dbReference type="Proteomes" id="UP000234752">
    <property type="component" value="Chromosome eg_1"/>
</dbReference>
<evidence type="ECO:0000256" key="1">
    <source>
        <dbReference type="ARBA" id="ARBA00022729"/>
    </source>
</evidence>
<feature type="domain" description="Outer membrane protein beta-barrel" evidence="3">
    <location>
        <begin position="27"/>
        <end position="222"/>
    </location>
</feature>
<gene>
    <name evidence="4" type="ORF">C0V82_01065</name>
</gene>
<organism evidence="4 5">
    <name type="scientific">Niveispirillum cyanobacteriorum</name>
    <dbReference type="NCBI Taxonomy" id="1612173"/>
    <lineage>
        <taxon>Bacteria</taxon>
        <taxon>Pseudomonadati</taxon>
        <taxon>Pseudomonadota</taxon>
        <taxon>Alphaproteobacteria</taxon>
        <taxon>Rhodospirillales</taxon>
        <taxon>Azospirillaceae</taxon>
        <taxon>Niveispirillum</taxon>
    </lineage>
</organism>
<feature type="chain" id="PRO_5014681875" description="Outer membrane protein beta-barrel domain-containing protein" evidence="2">
    <location>
        <begin position="40"/>
        <end position="226"/>
    </location>
</feature>
<name>A0A2K9N7B2_9PROT</name>
<dbReference type="InterPro" id="IPR011250">
    <property type="entry name" value="OMP/PagP_B-barrel"/>
</dbReference>
<dbReference type="AlphaFoldDB" id="A0A2K9N7B2"/>
<keyword evidence="5" id="KW-1185">Reference proteome</keyword>
<evidence type="ECO:0000313" key="4">
    <source>
        <dbReference type="EMBL" id="AUN28997.1"/>
    </source>
</evidence>
<proteinExistence type="predicted"/>
<feature type="signal peptide" evidence="2">
    <location>
        <begin position="1"/>
        <end position="39"/>
    </location>
</feature>
<dbReference type="EMBL" id="CP025611">
    <property type="protein sequence ID" value="AUN28997.1"/>
    <property type="molecule type" value="Genomic_DNA"/>
</dbReference>
<evidence type="ECO:0000256" key="2">
    <source>
        <dbReference type="SAM" id="SignalP"/>
    </source>
</evidence>
<dbReference type="SUPFAM" id="SSF56925">
    <property type="entry name" value="OMPA-like"/>
    <property type="match status" value="1"/>
</dbReference>